<reference evidence="3" key="2">
    <citation type="submission" date="2014-08" db="EMBL/GenBank/DDBJ databases">
        <title>Exploiting Issatchenkia orientalis SD108 for Succinic Acid Production.</title>
        <authorList>
            <person name="Xiao H."/>
            <person name="Shao Z."/>
            <person name="Jiang Y."/>
            <person name="Dole S."/>
            <person name="Zhao H."/>
        </authorList>
    </citation>
    <scope>NUCLEOTIDE SEQUENCE [LARGE SCALE GENOMIC DNA]</scope>
    <source>
        <strain evidence="3">SD108</strain>
    </source>
</reference>
<comment type="caution">
    <text evidence="3">The sequence shown here is derived from an EMBL/GenBank/DDBJ whole genome shotgun (WGS) entry which is preliminary data.</text>
</comment>
<feature type="region of interest" description="Disordered" evidence="1">
    <location>
        <begin position="1"/>
        <end position="26"/>
    </location>
</feature>
<proteinExistence type="predicted"/>
<evidence type="ECO:0000256" key="1">
    <source>
        <dbReference type="SAM" id="MobiDB-lite"/>
    </source>
</evidence>
<dbReference type="EMBL" id="JQFK01001855">
    <property type="protein sequence ID" value="KGK33864.1"/>
    <property type="molecule type" value="Genomic_DNA"/>
</dbReference>
<name>A0A099NPA8_PICKU</name>
<dbReference type="AlphaFoldDB" id="A0A099NPA8"/>
<organism evidence="3 4">
    <name type="scientific">Pichia kudriavzevii</name>
    <name type="common">Yeast</name>
    <name type="synonym">Issatchenkia orientalis</name>
    <dbReference type="NCBI Taxonomy" id="4909"/>
    <lineage>
        <taxon>Eukaryota</taxon>
        <taxon>Fungi</taxon>
        <taxon>Dikarya</taxon>
        <taxon>Ascomycota</taxon>
        <taxon>Saccharomycotina</taxon>
        <taxon>Pichiomycetes</taxon>
        <taxon>Pichiales</taxon>
        <taxon>Pichiaceae</taxon>
        <taxon>Pichia</taxon>
    </lineage>
</organism>
<evidence type="ECO:0000313" key="4">
    <source>
        <dbReference type="Proteomes" id="UP000029867"/>
    </source>
</evidence>
<dbReference type="EMBL" id="JQFK01001858">
    <property type="protein sequence ID" value="KGK33733.1"/>
    <property type="molecule type" value="Genomic_DNA"/>
</dbReference>
<evidence type="ECO:0000313" key="2">
    <source>
        <dbReference type="EMBL" id="KGK33733.1"/>
    </source>
</evidence>
<evidence type="ECO:0000313" key="3">
    <source>
        <dbReference type="EMBL" id="KGK33864.1"/>
    </source>
</evidence>
<dbReference type="HOGENOM" id="CLU_3417281_0_0_1"/>
<sequence length="26" mass="2780">MVIENDASTRARKIGNMSDDDGGTIL</sequence>
<dbReference type="Proteomes" id="UP000029867">
    <property type="component" value="Unassembled WGS sequence"/>
</dbReference>
<accession>A0A099NPA8</accession>
<reference evidence="4" key="1">
    <citation type="journal article" date="2014" name="Microb. Cell Fact.">
        <title>Exploiting Issatchenkia orientalis SD108 for succinic acid production.</title>
        <authorList>
            <person name="Xiao H."/>
            <person name="Shao Z."/>
            <person name="Jiang Y."/>
            <person name="Dole S."/>
            <person name="Zhao H."/>
        </authorList>
    </citation>
    <scope>NUCLEOTIDE SEQUENCE [LARGE SCALE GENOMIC DNA]</scope>
    <source>
        <strain evidence="4">SD108</strain>
    </source>
</reference>
<protein>
    <submittedName>
        <fullName evidence="3">Uncharacterized protein</fullName>
    </submittedName>
</protein>
<gene>
    <name evidence="3" type="ORF">JL09_g6605</name>
    <name evidence="2" type="ORF">JL09_g6608</name>
</gene>